<feature type="transmembrane region" description="Helical" evidence="5">
    <location>
        <begin position="274"/>
        <end position="290"/>
    </location>
</feature>
<dbReference type="AlphaFoldDB" id="A0AAW6T7K3"/>
<dbReference type="InterPro" id="IPR020846">
    <property type="entry name" value="MFS_dom"/>
</dbReference>
<evidence type="ECO:0000256" key="2">
    <source>
        <dbReference type="ARBA" id="ARBA00022692"/>
    </source>
</evidence>
<evidence type="ECO:0000256" key="4">
    <source>
        <dbReference type="ARBA" id="ARBA00023136"/>
    </source>
</evidence>
<evidence type="ECO:0000256" key="1">
    <source>
        <dbReference type="ARBA" id="ARBA00004651"/>
    </source>
</evidence>
<sequence length="392" mass="39754">MRESSFAFDRRAWAVLFWQLVSRSPSGMVNLGFVFFGEGVLGSFAIGGLLVAAYNIAYAIGSPLGARLLGAIGTAPVLLTYAAISGGALAAMAVVQPAPAAAVALATLAGLTFPPVTPLARSMYPRIVGNARLEPVYAIDAVAQEFIWIVGPLIATAAAWLLGPSTALLAAAIMLVIGAVVFSFLPATREFGNLRIRADAAGSAPAIGASLAVLTALIATGFFLVTASAMSELFVVAELGYSGPETGFVLAAAATGSLVAGITIAKRRLGRGSVAIRLSMVLAGALLAGLTDGLVWMLIAFFVLGMGLAPTFAAFNTIIALRLPNRHHAVAYAVTHSGQLVGLAIGTAVAGAMVDLSGSALVIWSAVASSVVAVLLALIVPSLRRGLGAGRD</sequence>
<evidence type="ECO:0000259" key="6">
    <source>
        <dbReference type="PROSITE" id="PS50850"/>
    </source>
</evidence>
<keyword evidence="2 5" id="KW-0812">Transmembrane</keyword>
<protein>
    <submittedName>
        <fullName evidence="7">MFS transporter</fullName>
    </submittedName>
</protein>
<accession>A0AAW6T7K3</accession>
<reference evidence="7 8" key="1">
    <citation type="submission" date="2023-04" db="EMBL/GenBank/DDBJ databases">
        <title>Klugiella caeni sp. nov. isolated from the sludge of biochemical tank.</title>
        <authorList>
            <person name="Geng K."/>
        </authorList>
    </citation>
    <scope>NUCLEOTIDE SEQUENCE [LARGE SCALE GENOMIC DNA]</scope>
    <source>
        <strain evidence="7 8">YN-L-19</strain>
    </source>
</reference>
<feature type="transmembrane region" description="Helical" evidence="5">
    <location>
        <begin position="360"/>
        <end position="383"/>
    </location>
</feature>
<keyword evidence="8" id="KW-1185">Reference proteome</keyword>
<organism evidence="7 8">
    <name type="scientific">Ruicaihuangia caeni</name>
    <dbReference type="NCBI Taxonomy" id="3042517"/>
    <lineage>
        <taxon>Bacteria</taxon>
        <taxon>Bacillati</taxon>
        <taxon>Actinomycetota</taxon>
        <taxon>Actinomycetes</taxon>
        <taxon>Micrococcales</taxon>
        <taxon>Microbacteriaceae</taxon>
        <taxon>Ruicaihuangia</taxon>
    </lineage>
</organism>
<feature type="transmembrane region" description="Helical" evidence="5">
    <location>
        <begin position="68"/>
        <end position="94"/>
    </location>
</feature>
<dbReference type="InterPro" id="IPR036259">
    <property type="entry name" value="MFS_trans_sf"/>
</dbReference>
<dbReference type="Pfam" id="PF07690">
    <property type="entry name" value="MFS_1"/>
    <property type="match status" value="1"/>
</dbReference>
<feature type="transmembrane region" description="Helical" evidence="5">
    <location>
        <begin position="296"/>
        <end position="318"/>
    </location>
</feature>
<evidence type="ECO:0000256" key="3">
    <source>
        <dbReference type="ARBA" id="ARBA00022989"/>
    </source>
</evidence>
<evidence type="ECO:0000256" key="5">
    <source>
        <dbReference type="SAM" id="Phobius"/>
    </source>
</evidence>
<evidence type="ECO:0000313" key="8">
    <source>
        <dbReference type="Proteomes" id="UP001321506"/>
    </source>
</evidence>
<dbReference type="EMBL" id="JASATX010000001">
    <property type="protein sequence ID" value="MDI2097617.1"/>
    <property type="molecule type" value="Genomic_DNA"/>
</dbReference>
<gene>
    <name evidence="7" type="ORF">QF206_01365</name>
</gene>
<dbReference type="PANTHER" id="PTHR23542:SF1">
    <property type="entry name" value="MAJOR FACILITATOR SUPERFAMILY (MFS) PROFILE DOMAIN-CONTAINING PROTEIN"/>
    <property type="match status" value="1"/>
</dbReference>
<proteinExistence type="predicted"/>
<feature type="transmembrane region" description="Helical" evidence="5">
    <location>
        <begin position="206"/>
        <end position="227"/>
    </location>
</feature>
<feature type="transmembrane region" description="Helical" evidence="5">
    <location>
        <begin position="167"/>
        <end position="185"/>
    </location>
</feature>
<dbReference type="Gene3D" id="1.20.1250.20">
    <property type="entry name" value="MFS general substrate transporter like domains"/>
    <property type="match status" value="1"/>
</dbReference>
<dbReference type="GO" id="GO:0022857">
    <property type="term" value="F:transmembrane transporter activity"/>
    <property type="evidence" value="ECO:0007669"/>
    <property type="project" value="InterPro"/>
</dbReference>
<feature type="transmembrane region" description="Helical" evidence="5">
    <location>
        <begin position="100"/>
        <end position="120"/>
    </location>
</feature>
<dbReference type="RefSeq" id="WP_281487405.1">
    <property type="nucleotide sequence ID" value="NZ_JASATX010000001.1"/>
</dbReference>
<comment type="caution">
    <text evidence="7">The sequence shown here is derived from an EMBL/GenBank/DDBJ whole genome shotgun (WGS) entry which is preliminary data.</text>
</comment>
<feature type="domain" description="Major facilitator superfamily (MFS) profile" evidence="6">
    <location>
        <begin position="205"/>
        <end position="392"/>
    </location>
</feature>
<dbReference type="InterPro" id="IPR011701">
    <property type="entry name" value="MFS"/>
</dbReference>
<dbReference type="Proteomes" id="UP001321506">
    <property type="component" value="Unassembled WGS sequence"/>
</dbReference>
<feature type="transmembrane region" description="Helical" evidence="5">
    <location>
        <begin position="330"/>
        <end position="354"/>
    </location>
</feature>
<dbReference type="GO" id="GO:0005886">
    <property type="term" value="C:plasma membrane"/>
    <property type="evidence" value="ECO:0007669"/>
    <property type="project" value="UniProtKB-SubCell"/>
</dbReference>
<evidence type="ECO:0000313" key="7">
    <source>
        <dbReference type="EMBL" id="MDI2097617.1"/>
    </source>
</evidence>
<comment type="subcellular location">
    <subcellularLocation>
        <location evidence="1">Cell membrane</location>
        <topology evidence="1">Multi-pass membrane protein</topology>
    </subcellularLocation>
</comment>
<feature type="transmembrane region" description="Helical" evidence="5">
    <location>
        <begin position="33"/>
        <end position="56"/>
    </location>
</feature>
<keyword evidence="4 5" id="KW-0472">Membrane</keyword>
<feature type="transmembrane region" description="Helical" evidence="5">
    <location>
        <begin position="141"/>
        <end position="161"/>
    </location>
</feature>
<dbReference type="PROSITE" id="PS50850">
    <property type="entry name" value="MFS"/>
    <property type="match status" value="1"/>
</dbReference>
<keyword evidence="3 5" id="KW-1133">Transmembrane helix</keyword>
<name>A0AAW6T7K3_9MICO</name>
<dbReference type="PANTHER" id="PTHR23542">
    <property type="match status" value="1"/>
</dbReference>
<dbReference type="SUPFAM" id="SSF103473">
    <property type="entry name" value="MFS general substrate transporter"/>
    <property type="match status" value="1"/>
</dbReference>
<feature type="transmembrane region" description="Helical" evidence="5">
    <location>
        <begin position="247"/>
        <end position="265"/>
    </location>
</feature>